<evidence type="ECO:0000313" key="3">
    <source>
        <dbReference type="Proteomes" id="UP000759131"/>
    </source>
</evidence>
<reference evidence="2" key="1">
    <citation type="submission" date="2020-11" db="EMBL/GenBank/DDBJ databases">
        <authorList>
            <person name="Tran Van P."/>
        </authorList>
    </citation>
    <scope>NUCLEOTIDE SEQUENCE</scope>
</reference>
<name>A0A7R9KX64_9ACAR</name>
<dbReference type="EMBL" id="OC863356">
    <property type="protein sequence ID" value="CAD7630943.1"/>
    <property type="molecule type" value="Genomic_DNA"/>
</dbReference>
<organism evidence="2">
    <name type="scientific">Medioppia subpectinata</name>
    <dbReference type="NCBI Taxonomy" id="1979941"/>
    <lineage>
        <taxon>Eukaryota</taxon>
        <taxon>Metazoa</taxon>
        <taxon>Ecdysozoa</taxon>
        <taxon>Arthropoda</taxon>
        <taxon>Chelicerata</taxon>
        <taxon>Arachnida</taxon>
        <taxon>Acari</taxon>
        <taxon>Acariformes</taxon>
        <taxon>Sarcoptiformes</taxon>
        <taxon>Oribatida</taxon>
        <taxon>Brachypylina</taxon>
        <taxon>Oppioidea</taxon>
        <taxon>Oppiidae</taxon>
        <taxon>Medioppia</taxon>
    </lineage>
</organism>
<gene>
    <name evidence="2" type="ORF">OSB1V03_LOCUS11354</name>
</gene>
<keyword evidence="3" id="KW-1185">Reference proteome</keyword>
<feature type="non-terminal residue" evidence="2">
    <location>
        <position position="1"/>
    </location>
</feature>
<dbReference type="Proteomes" id="UP000759131">
    <property type="component" value="Unassembled WGS sequence"/>
</dbReference>
<dbReference type="AlphaFoldDB" id="A0A7R9KX64"/>
<dbReference type="CDD" id="cd15489">
    <property type="entry name" value="PHD_SF"/>
    <property type="match status" value="1"/>
</dbReference>
<dbReference type="OrthoDB" id="336088at2759"/>
<sequence>MNPRPVRNYQALNTPSMKRPALAIKSITGQTQFLVPVPHSSTKSKLVMVPKQRLLLNYIKPQVLKIPTITTSHSQAINSTGGAATGGQQSIRQYQSVAATVAQQLQQQHHHNTRCLPTAISVATSATTTADGSVSVSATTTTTHSLLVRSAAHKSPKVPLIRSLANNATAGGGGQRVTAVAAAVAAPKQLTDKQSKDLFMMTLGLVTKESLAELQSRKCERKRRTTANPQFSSAALEAKRITKLEIAERKAKRRLLNNMVDVSGGGLYIVTKIGKQLSANCFVCEELCECDCDSILFCKTCKTLFHATCTTSRREIVDNHALPKCLKCDGQRRRADELLARKRDDRDNLVVKKKEFEDQLQQMKRALQQLKIKIK</sequence>
<evidence type="ECO:0008006" key="4">
    <source>
        <dbReference type="Google" id="ProtNLM"/>
    </source>
</evidence>
<evidence type="ECO:0000313" key="2">
    <source>
        <dbReference type="EMBL" id="CAD7630943.1"/>
    </source>
</evidence>
<proteinExistence type="predicted"/>
<protein>
    <recommendedName>
        <fullName evidence="4">PHD-type domain-containing protein</fullName>
    </recommendedName>
</protein>
<dbReference type="EMBL" id="CAJPIZ010008781">
    <property type="protein sequence ID" value="CAG2111373.1"/>
    <property type="molecule type" value="Genomic_DNA"/>
</dbReference>
<evidence type="ECO:0000256" key="1">
    <source>
        <dbReference type="SAM" id="Coils"/>
    </source>
</evidence>
<feature type="coiled-coil region" evidence="1">
    <location>
        <begin position="339"/>
        <end position="373"/>
    </location>
</feature>
<accession>A0A7R9KX64</accession>
<keyword evidence="1" id="KW-0175">Coiled coil</keyword>